<organism evidence="1 2">
    <name type="scientific">Priapulus caudatus</name>
    <name type="common">Priapulid worm</name>
    <dbReference type="NCBI Taxonomy" id="37621"/>
    <lineage>
        <taxon>Eukaryota</taxon>
        <taxon>Metazoa</taxon>
        <taxon>Ecdysozoa</taxon>
        <taxon>Scalidophora</taxon>
        <taxon>Priapulida</taxon>
        <taxon>Priapulimorpha</taxon>
        <taxon>Priapulimorphida</taxon>
        <taxon>Priapulidae</taxon>
        <taxon>Priapulus</taxon>
    </lineage>
</organism>
<evidence type="ECO:0000313" key="2">
    <source>
        <dbReference type="RefSeq" id="XP_014680473.1"/>
    </source>
</evidence>
<dbReference type="GeneID" id="106820472"/>
<accession>A0ABM1F7Q2</accession>
<protein>
    <submittedName>
        <fullName evidence="2">Serine/threonine-protein kinase SMG1-like</fullName>
    </submittedName>
</protein>
<gene>
    <name evidence="2" type="primary">LOC106820472</name>
</gene>
<proteinExistence type="predicted"/>
<sequence length="97" mass="10980">MRQLQVALETAVMPDVFTATVDLLLQIVKIQPKCFNTHFRDTVDILVGWHIDSTQRESLIVYAAAALTSLQQFWVGDLSFSVTLLGQFLEDMEAYSE</sequence>
<feature type="non-terminal residue" evidence="2">
    <location>
        <position position="97"/>
    </location>
</feature>
<name>A0ABM1F7Q2_PRICU</name>
<keyword evidence="1" id="KW-1185">Reference proteome</keyword>
<reference evidence="2" key="1">
    <citation type="submission" date="2025-08" db="UniProtKB">
        <authorList>
            <consortium name="RefSeq"/>
        </authorList>
    </citation>
    <scope>IDENTIFICATION</scope>
</reference>
<dbReference type="Proteomes" id="UP000695022">
    <property type="component" value="Unplaced"/>
</dbReference>
<evidence type="ECO:0000313" key="1">
    <source>
        <dbReference type="Proteomes" id="UP000695022"/>
    </source>
</evidence>
<dbReference type="RefSeq" id="XP_014680473.1">
    <property type="nucleotide sequence ID" value="XM_014824987.1"/>
</dbReference>